<evidence type="ECO:0000313" key="1">
    <source>
        <dbReference type="EMBL" id="KKP86464.1"/>
    </source>
</evidence>
<proteinExistence type="predicted"/>
<sequence>MLTKDDKKYISGTVSKAISGALVKNNKILVKEMVGLFTASDSYIKEVDEKLSDKIDRVLDQLKTDDNSISDHDKRIGKLEEKVFPITP</sequence>
<name>A0A0G0CX16_9BACT</name>
<comment type="caution">
    <text evidence="1">The sequence shown here is derived from an EMBL/GenBank/DDBJ whole genome shotgun (WGS) entry which is preliminary data.</text>
</comment>
<reference evidence="1 2" key="1">
    <citation type="journal article" date="2015" name="Nature">
        <title>rRNA introns, odd ribosomes, and small enigmatic genomes across a large radiation of phyla.</title>
        <authorList>
            <person name="Brown C.T."/>
            <person name="Hug L.A."/>
            <person name="Thomas B.C."/>
            <person name="Sharon I."/>
            <person name="Castelle C.J."/>
            <person name="Singh A."/>
            <person name="Wilkins M.J."/>
            <person name="Williams K.H."/>
            <person name="Banfield J.F."/>
        </authorList>
    </citation>
    <scope>NUCLEOTIDE SEQUENCE [LARGE SCALE GENOMIC DNA]</scope>
</reference>
<organism evidence="1 2">
    <name type="scientific">Candidatus Roizmanbacteria bacterium GW2011_GWA2_35_8</name>
    <dbReference type="NCBI Taxonomy" id="1618479"/>
    <lineage>
        <taxon>Bacteria</taxon>
        <taxon>Candidatus Roizmaniibacteriota</taxon>
    </lineage>
</organism>
<dbReference type="Proteomes" id="UP000034536">
    <property type="component" value="Unassembled WGS sequence"/>
</dbReference>
<dbReference type="AlphaFoldDB" id="A0A0G0CX16"/>
<accession>A0A0G0CX16</accession>
<protein>
    <submittedName>
        <fullName evidence="1">Uncharacterized protein</fullName>
    </submittedName>
</protein>
<dbReference type="EMBL" id="LBQX01000022">
    <property type="protein sequence ID" value="KKP86464.1"/>
    <property type="molecule type" value="Genomic_DNA"/>
</dbReference>
<evidence type="ECO:0000313" key="2">
    <source>
        <dbReference type="Proteomes" id="UP000034536"/>
    </source>
</evidence>
<gene>
    <name evidence="1" type="ORF">UR89_C0022G0004</name>
</gene>